<dbReference type="GO" id="GO:0005524">
    <property type="term" value="F:ATP binding"/>
    <property type="evidence" value="ECO:0007669"/>
    <property type="project" value="UniProtKB-UniRule"/>
</dbReference>
<proteinExistence type="inferred from homology"/>
<name>A0A398CX35_9BACT</name>
<dbReference type="GO" id="GO:0000287">
    <property type="term" value="F:magnesium ion binding"/>
    <property type="evidence" value="ECO:0007669"/>
    <property type="project" value="UniProtKB-UniRule"/>
</dbReference>
<dbReference type="GO" id="GO:0006432">
    <property type="term" value="P:phenylalanyl-tRNA aminoacylation"/>
    <property type="evidence" value="ECO:0007669"/>
    <property type="project" value="UniProtKB-UniRule"/>
</dbReference>
<evidence type="ECO:0000256" key="9">
    <source>
        <dbReference type="ARBA" id="ARBA00022842"/>
    </source>
</evidence>
<evidence type="ECO:0000256" key="5">
    <source>
        <dbReference type="ARBA" id="ARBA00022598"/>
    </source>
</evidence>
<dbReference type="InterPro" id="IPR004529">
    <property type="entry name" value="Phe-tRNA-synth_IIc_asu"/>
</dbReference>
<evidence type="ECO:0000259" key="14">
    <source>
        <dbReference type="PROSITE" id="PS50862"/>
    </source>
</evidence>
<dbReference type="GO" id="GO:0004826">
    <property type="term" value="F:phenylalanine-tRNA ligase activity"/>
    <property type="evidence" value="ECO:0007669"/>
    <property type="project" value="UniProtKB-UniRule"/>
</dbReference>
<dbReference type="InterPro" id="IPR004188">
    <property type="entry name" value="Phe-tRNA_ligase_II_N"/>
</dbReference>
<evidence type="ECO:0000256" key="12">
    <source>
        <dbReference type="ARBA" id="ARBA00049255"/>
    </source>
</evidence>
<comment type="similarity">
    <text evidence="2 13">Belongs to the class-II aminoacyl-tRNA synthetase family. Phe-tRNA synthetase alpha subunit type 1 subfamily.</text>
</comment>
<comment type="subcellular location">
    <subcellularLocation>
        <location evidence="1 13">Cytoplasm</location>
    </subcellularLocation>
</comment>
<evidence type="ECO:0000256" key="3">
    <source>
        <dbReference type="ARBA" id="ARBA00011209"/>
    </source>
</evidence>
<keyword evidence="4 13" id="KW-0963">Cytoplasm</keyword>
<evidence type="ECO:0000313" key="15">
    <source>
        <dbReference type="EMBL" id="RIE06770.1"/>
    </source>
</evidence>
<comment type="subunit">
    <text evidence="3 13">Tetramer of two alpha and two beta subunits.</text>
</comment>
<dbReference type="SUPFAM" id="SSF46589">
    <property type="entry name" value="tRNA-binding arm"/>
    <property type="match status" value="1"/>
</dbReference>
<evidence type="ECO:0000256" key="11">
    <source>
        <dbReference type="ARBA" id="ARBA00023146"/>
    </source>
</evidence>
<keyword evidence="9 13" id="KW-0460">Magnesium</keyword>
<feature type="domain" description="Aminoacyl-transfer RNA synthetases class-II family profile" evidence="14">
    <location>
        <begin position="104"/>
        <end position="313"/>
    </location>
</feature>
<dbReference type="PANTHER" id="PTHR11538:SF41">
    <property type="entry name" value="PHENYLALANINE--TRNA LIGASE, MITOCHONDRIAL"/>
    <property type="match status" value="1"/>
</dbReference>
<dbReference type="Gene3D" id="3.30.930.10">
    <property type="entry name" value="Bira Bifunctional Protein, Domain 2"/>
    <property type="match status" value="1"/>
</dbReference>
<dbReference type="InterPro" id="IPR010978">
    <property type="entry name" value="tRNA-bd_arm"/>
</dbReference>
<organism evidence="15 16">
    <name type="scientific">Candidatus Cryosericum terrychapinii</name>
    <dbReference type="NCBI Taxonomy" id="2290919"/>
    <lineage>
        <taxon>Bacteria</taxon>
        <taxon>Pseudomonadati</taxon>
        <taxon>Caldisericota/Cryosericota group</taxon>
        <taxon>Candidatus Cryosericota</taxon>
        <taxon>Candidatus Cryosericia</taxon>
        <taxon>Candidatus Cryosericales</taxon>
        <taxon>Candidatus Cryosericaceae</taxon>
        <taxon>Candidatus Cryosericum</taxon>
    </lineage>
</organism>
<comment type="cofactor">
    <cofactor evidence="13">
        <name>Mg(2+)</name>
        <dbReference type="ChEBI" id="CHEBI:18420"/>
    </cofactor>
    <text evidence="13">Binds 2 magnesium ions per tetramer.</text>
</comment>
<evidence type="ECO:0000256" key="4">
    <source>
        <dbReference type="ARBA" id="ARBA00022490"/>
    </source>
</evidence>
<dbReference type="EC" id="6.1.1.20" evidence="13"/>
<keyword evidence="11 13" id="KW-0030">Aminoacyl-tRNA synthetase</keyword>
<comment type="catalytic activity">
    <reaction evidence="12 13">
        <text>tRNA(Phe) + L-phenylalanine + ATP = L-phenylalanyl-tRNA(Phe) + AMP + diphosphate + H(+)</text>
        <dbReference type="Rhea" id="RHEA:19413"/>
        <dbReference type="Rhea" id="RHEA-COMP:9668"/>
        <dbReference type="Rhea" id="RHEA-COMP:9699"/>
        <dbReference type="ChEBI" id="CHEBI:15378"/>
        <dbReference type="ChEBI" id="CHEBI:30616"/>
        <dbReference type="ChEBI" id="CHEBI:33019"/>
        <dbReference type="ChEBI" id="CHEBI:58095"/>
        <dbReference type="ChEBI" id="CHEBI:78442"/>
        <dbReference type="ChEBI" id="CHEBI:78531"/>
        <dbReference type="ChEBI" id="CHEBI:456215"/>
        <dbReference type="EC" id="6.1.1.20"/>
    </reaction>
</comment>
<keyword evidence="16" id="KW-1185">Reference proteome</keyword>
<evidence type="ECO:0000256" key="1">
    <source>
        <dbReference type="ARBA" id="ARBA00004496"/>
    </source>
</evidence>
<comment type="caution">
    <text evidence="15">The sequence shown here is derived from an EMBL/GenBank/DDBJ whole genome shotgun (WGS) entry which is preliminary data.</text>
</comment>
<dbReference type="EMBL" id="QXIS01000004">
    <property type="protein sequence ID" value="RIE06770.1"/>
    <property type="molecule type" value="Genomic_DNA"/>
</dbReference>
<dbReference type="GO" id="GO:0000049">
    <property type="term" value="F:tRNA binding"/>
    <property type="evidence" value="ECO:0007669"/>
    <property type="project" value="InterPro"/>
</dbReference>
<evidence type="ECO:0000256" key="2">
    <source>
        <dbReference type="ARBA" id="ARBA00010207"/>
    </source>
</evidence>
<feature type="binding site" evidence="13">
    <location>
        <position position="249"/>
    </location>
    <ligand>
        <name>Mg(2+)</name>
        <dbReference type="ChEBI" id="CHEBI:18420"/>
        <note>shared with beta subunit</note>
    </ligand>
</feature>
<dbReference type="InterPro" id="IPR006195">
    <property type="entry name" value="aa-tRNA-synth_II"/>
</dbReference>
<reference evidence="15 16" key="1">
    <citation type="submission" date="2018-09" db="EMBL/GenBank/DDBJ databases">
        <title>Discovery and Ecogenomic Context for Candidatus Cryosericales, a Global Caldiserica Order Active in Thawing Permafrost.</title>
        <authorList>
            <person name="Martinez M.A."/>
            <person name="Woodcroft B.J."/>
            <person name="Ignacio Espinoza J.C."/>
            <person name="Zayed A."/>
            <person name="Singleton C.M."/>
            <person name="Boyd J."/>
            <person name="Li Y.-F."/>
            <person name="Purvine S."/>
            <person name="Maughan H."/>
            <person name="Hodgkins S.B."/>
            <person name="Anderson D."/>
            <person name="Sederholm M."/>
            <person name="Temperton B."/>
            <person name="Saleska S.R."/>
            <person name="Tyson G.W."/>
            <person name="Rich V.I."/>
        </authorList>
    </citation>
    <scope>NUCLEOTIDE SEQUENCE [LARGE SCALE GENOMIC DNA]</scope>
    <source>
        <strain evidence="15 16">SMC7</strain>
    </source>
</reference>
<dbReference type="PANTHER" id="PTHR11538">
    <property type="entry name" value="PHENYLALANYL-TRNA SYNTHETASE"/>
    <property type="match status" value="1"/>
</dbReference>
<evidence type="ECO:0000256" key="6">
    <source>
        <dbReference type="ARBA" id="ARBA00022723"/>
    </source>
</evidence>
<dbReference type="GO" id="GO:0005737">
    <property type="term" value="C:cytoplasm"/>
    <property type="evidence" value="ECO:0007669"/>
    <property type="project" value="UniProtKB-SubCell"/>
</dbReference>
<keyword evidence="10 13" id="KW-0648">Protein biosynthesis</keyword>
<dbReference type="OrthoDB" id="9800719at2"/>
<accession>A0A398CX35</accession>
<keyword evidence="6 13" id="KW-0479">Metal-binding</keyword>
<keyword evidence="7 13" id="KW-0547">Nucleotide-binding</keyword>
<dbReference type="InterPro" id="IPR045864">
    <property type="entry name" value="aa-tRNA-synth_II/BPL/LPL"/>
</dbReference>
<keyword evidence="8 13" id="KW-0067">ATP-binding</keyword>
<dbReference type="Pfam" id="PF02912">
    <property type="entry name" value="Phe_tRNA-synt_N"/>
    <property type="match status" value="1"/>
</dbReference>
<evidence type="ECO:0000313" key="16">
    <source>
        <dbReference type="Proteomes" id="UP000266328"/>
    </source>
</evidence>
<dbReference type="HAMAP" id="MF_00281">
    <property type="entry name" value="Phe_tRNA_synth_alpha1"/>
    <property type="match status" value="1"/>
</dbReference>
<gene>
    <name evidence="13" type="primary">pheS</name>
    <name evidence="15" type="ORF">SMC7_00550</name>
</gene>
<evidence type="ECO:0000256" key="10">
    <source>
        <dbReference type="ARBA" id="ARBA00022917"/>
    </source>
</evidence>
<evidence type="ECO:0000256" key="7">
    <source>
        <dbReference type="ARBA" id="ARBA00022741"/>
    </source>
</evidence>
<dbReference type="InterPro" id="IPR022911">
    <property type="entry name" value="Phe_tRNA_ligase_alpha1_bac"/>
</dbReference>
<dbReference type="Pfam" id="PF01409">
    <property type="entry name" value="tRNA-synt_2d"/>
    <property type="match status" value="1"/>
</dbReference>
<dbReference type="SUPFAM" id="SSF55681">
    <property type="entry name" value="Class II aaRS and biotin synthetases"/>
    <property type="match status" value="1"/>
</dbReference>
<keyword evidence="5 13" id="KW-0436">Ligase</keyword>
<dbReference type="CDD" id="cd00496">
    <property type="entry name" value="PheRS_alpha_core"/>
    <property type="match status" value="1"/>
</dbReference>
<dbReference type="PROSITE" id="PS50862">
    <property type="entry name" value="AA_TRNA_LIGASE_II"/>
    <property type="match status" value="1"/>
</dbReference>
<evidence type="ECO:0000256" key="8">
    <source>
        <dbReference type="ARBA" id="ARBA00022840"/>
    </source>
</evidence>
<sequence>MPSTIDEIRTALETRLTAARDAQDVRSAQIEYLGKKGTVTALLKQISGVAEDQRRQFGEQVNALKQWAAQAIEQRLSNLSFTTRRYDIDFSLPGQLMPAGKKHILTQVEEEVESVFLSMGFDIEEGPEIEQEYYNFEALNIPADHPARDMQDTFYLAPGMLLRTHTSPIQVRTMKRENPPIRMIATGRCYRRDAVDASHTPVFTQVEGLVIDKDITFADLKGVLQEFVRGVFGSSTNVKLLPSFFPFVEPGAETAISCPICGGKGCPTCKNSGWIEMGGSGMVHQNVLQEVGYDPSIYQGFAFGWGIERIAMIKYGIRDIRMFYDNDLDFLGQF</sequence>
<dbReference type="NCBIfam" id="TIGR00468">
    <property type="entry name" value="pheS"/>
    <property type="match status" value="1"/>
</dbReference>
<dbReference type="AlphaFoldDB" id="A0A398CX35"/>
<dbReference type="Proteomes" id="UP000266328">
    <property type="component" value="Unassembled WGS sequence"/>
</dbReference>
<dbReference type="RefSeq" id="WP_119088439.1">
    <property type="nucleotide sequence ID" value="NZ_QXIS01000004.1"/>
</dbReference>
<dbReference type="InterPro" id="IPR002319">
    <property type="entry name" value="Phenylalanyl-tRNA_Synthase"/>
</dbReference>
<protein>
    <recommendedName>
        <fullName evidence="13">Phenylalanine--tRNA ligase alpha subunit</fullName>
        <ecNumber evidence="13">6.1.1.20</ecNumber>
    </recommendedName>
    <alternativeName>
        <fullName evidence="13">Phenylalanyl-tRNA synthetase alpha subunit</fullName>
        <shortName evidence="13">PheRS</shortName>
    </alternativeName>
</protein>
<evidence type="ECO:0000256" key="13">
    <source>
        <dbReference type="HAMAP-Rule" id="MF_00281"/>
    </source>
</evidence>